<dbReference type="PRINTS" id="PR00081">
    <property type="entry name" value="GDHRDH"/>
</dbReference>
<reference evidence="3 4" key="1">
    <citation type="submission" date="2019-12" db="EMBL/GenBank/DDBJ databases">
        <title>Whole genome shotgun sequence of Streptomyces libani subsp. libani NBRC 13452.</title>
        <authorList>
            <person name="Ichikawa N."/>
            <person name="Kimura A."/>
            <person name="Kitahashi Y."/>
            <person name="Komaki H."/>
            <person name="Tamura T."/>
        </authorList>
    </citation>
    <scope>NUCLEOTIDE SEQUENCE [LARGE SCALE GENOMIC DNA]</scope>
    <source>
        <strain evidence="3 4">NBRC 13452</strain>
    </source>
</reference>
<dbReference type="Pfam" id="PF13561">
    <property type="entry name" value="adh_short_C2"/>
    <property type="match status" value="1"/>
</dbReference>
<evidence type="ECO:0000313" key="3">
    <source>
        <dbReference type="EMBL" id="GFE27452.1"/>
    </source>
</evidence>
<dbReference type="PANTHER" id="PTHR43669">
    <property type="entry name" value="5-KETO-D-GLUCONATE 5-REDUCTASE"/>
    <property type="match status" value="1"/>
</dbReference>
<comment type="similarity">
    <text evidence="1">Belongs to the short-chain dehydrogenases/reductases (SDR) family.</text>
</comment>
<dbReference type="SUPFAM" id="SSF51735">
    <property type="entry name" value="NAD(P)-binding Rossmann-fold domains"/>
    <property type="match status" value="1"/>
</dbReference>
<dbReference type="AlphaFoldDB" id="A0A640TX59"/>
<accession>A0A640TX59</accession>
<evidence type="ECO:0000313" key="4">
    <source>
        <dbReference type="Proteomes" id="UP000429552"/>
    </source>
</evidence>
<comment type="caution">
    <text evidence="3">The sequence shown here is derived from an EMBL/GenBank/DDBJ whole genome shotgun (WGS) entry which is preliminary data.</text>
</comment>
<evidence type="ECO:0000256" key="1">
    <source>
        <dbReference type="ARBA" id="ARBA00006484"/>
    </source>
</evidence>
<evidence type="ECO:0000256" key="2">
    <source>
        <dbReference type="ARBA" id="ARBA00023002"/>
    </source>
</evidence>
<keyword evidence="2" id="KW-0560">Oxidoreductase</keyword>
<gene>
    <name evidence="3" type="primary">fabG_9</name>
    <name evidence="3" type="ORF">Sliba_79050</name>
</gene>
<sequence>MRQVCTAVSIRAEEITVLLARKTAIVHGGSGAVGAAVARAFAREGAAVHLTGRTVPPLEDVARRIQDEGGVAHVAQLDATDRDAVDRHADAVAASGNGIDICFNATSNDDMQGSPLLDMALADVLRPVTKAVTTTLTTATAAARHMVRRGSGVLLVMAGGRETIPDLGGSHITWSALTGVCRQLAAELSPQGVRVSWLLSPGSPAPGEENRADKAALLAERPAYDDVANAAVFAASSWARTMTATELNLTGGLVPD</sequence>
<dbReference type="InterPro" id="IPR036291">
    <property type="entry name" value="NAD(P)-bd_dom_sf"/>
</dbReference>
<dbReference type="InterPro" id="IPR002347">
    <property type="entry name" value="SDR_fam"/>
</dbReference>
<protein>
    <submittedName>
        <fullName evidence="3">3-oxoacyl-ACP reductase</fullName>
    </submittedName>
</protein>
<name>A0A640TX59_STRNI</name>
<organism evidence="3 4">
    <name type="scientific">Streptomyces nigrescens</name>
    <dbReference type="NCBI Taxonomy" id="1920"/>
    <lineage>
        <taxon>Bacteria</taxon>
        <taxon>Bacillati</taxon>
        <taxon>Actinomycetota</taxon>
        <taxon>Actinomycetes</taxon>
        <taxon>Kitasatosporales</taxon>
        <taxon>Streptomycetaceae</taxon>
        <taxon>Streptomyces</taxon>
    </lineage>
</organism>
<dbReference type="PANTHER" id="PTHR43669:SF3">
    <property type="entry name" value="ALCOHOL DEHYDROGENASE, PUTATIVE (AFU_ORTHOLOGUE AFUA_3G03445)-RELATED"/>
    <property type="match status" value="1"/>
</dbReference>
<dbReference type="Proteomes" id="UP000429552">
    <property type="component" value="Unassembled WGS sequence"/>
</dbReference>
<dbReference type="GO" id="GO:0016491">
    <property type="term" value="F:oxidoreductase activity"/>
    <property type="evidence" value="ECO:0007669"/>
    <property type="project" value="UniProtKB-KW"/>
</dbReference>
<dbReference type="EMBL" id="BLIP01000003">
    <property type="protein sequence ID" value="GFE27452.1"/>
    <property type="molecule type" value="Genomic_DNA"/>
</dbReference>
<proteinExistence type="inferred from homology"/>
<dbReference type="Gene3D" id="3.40.50.720">
    <property type="entry name" value="NAD(P)-binding Rossmann-like Domain"/>
    <property type="match status" value="1"/>
</dbReference>